<dbReference type="EMBL" id="JAQHXR010000003">
    <property type="protein sequence ID" value="MDA3969261.1"/>
    <property type="molecule type" value="Genomic_DNA"/>
</dbReference>
<dbReference type="InterPro" id="IPR006157">
    <property type="entry name" value="FolB_dom"/>
</dbReference>
<dbReference type="Gene3D" id="3.30.1130.10">
    <property type="match status" value="1"/>
</dbReference>
<dbReference type="Proteomes" id="UP001210261">
    <property type="component" value="Unassembled WGS sequence"/>
</dbReference>
<evidence type="ECO:0000313" key="3">
    <source>
        <dbReference type="Proteomes" id="UP001210261"/>
    </source>
</evidence>
<dbReference type="RefSeq" id="WP_271021596.1">
    <property type="nucleotide sequence ID" value="NZ_JAQHXR010000003.1"/>
</dbReference>
<evidence type="ECO:0000313" key="2">
    <source>
        <dbReference type="EMBL" id="MDA3969261.1"/>
    </source>
</evidence>
<gene>
    <name evidence="2" type="ORF">PF021_06170</name>
</gene>
<feature type="domain" description="Dihydroneopterin aldolase/epimerase" evidence="1">
    <location>
        <begin position="5"/>
        <end position="106"/>
    </location>
</feature>
<evidence type="ECO:0000259" key="1">
    <source>
        <dbReference type="SMART" id="SM00905"/>
    </source>
</evidence>
<sequence>MIYTINIENLRLKAIIGILPFERENPQEIEVNFSCKYEKNKEFLDYSKIKEFIEESFKNDFLLLEDALEFFYNEIPKRFIIIDSFSLKITKLDIFKNCKVSMEVSYKKDINE</sequence>
<keyword evidence="2" id="KW-0456">Lyase</keyword>
<keyword evidence="3" id="KW-1185">Reference proteome</keyword>
<accession>A0ABT4VEY5</accession>
<dbReference type="SUPFAM" id="SSF55620">
    <property type="entry name" value="Tetrahydrobiopterin biosynthesis enzymes-like"/>
    <property type="match status" value="1"/>
</dbReference>
<dbReference type="InterPro" id="IPR043133">
    <property type="entry name" value="GTP-CH-I_C/QueF"/>
</dbReference>
<dbReference type="Pfam" id="PF02152">
    <property type="entry name" value="FolB"/>
    <property type="match status" value="1"/>
</dbReference>
<protein>
    <submittedName>
        <fullName evidence="2">Dihydroneopterin aldolase</fullName>
        <ecNumber evidence="2">4.1.2.25</ecNumber>
    </submittedName>
</protein>
<reference evidence="2 3" key="1">
    <citation type="submission" date="2023-01" db="EMBL/GenBank/DDBJ databases">
        <title>Description of Helicobacter ibis sp. nov. isolated from faecal droppings of black-faced ibis (Theristicus melanopis).</title>
        <authorList>
            <person name="Lopez-Cantillo M."/>
            <person name="Vidal-Veuthey B."/>
            <person name="Mella A."/>
            <person name="De La Haba R."/>
            <person name="Collado L."/>
        </authorList>
    </citation>
    <scope>NUCLEOTIDE SEQUENCE [LARGE SCALE GENOMIC DNA]</scope>
    <source>
        <strain evidence="2 3">A82</strain>
    </source>
</reference>
<comment type="caution">
    <text evidence="2">The sequence shown here is derived from an EMBL/GenBank/DDBJ whole genome shotgun (WGS) entry which is preliminary data.</text>
</comment>
<organism evidence="2 3">
    <name type="scientific">Helicobacter ibis</name>
    <dbReference type="NCBI Taxonomy" id="2962633"/>
    <lineage>
        <taxon>Bacteria</taxon>
        <taxon>Pseudomonadati</taxon>
        <taxon>Campylobacterota</taxon>
        <taxon>Epsilonproteobacteria</taxon>
        <taxon>Campylobacterales</taxon>
        <taxon>Helicobacteraceae</taxon>
        <taxon>Helicobacter</taxon>
    </lineage>
</organism>
<name>A0ABT4VEY5_9HELI</name>
<dbReference type="EC" id="4.1.2.25" evidence="2"/>
<proteinExistence type="predicted"/>
<dbReference type="GO" id="GO:0004150">
    <property type="term" value="F:dihydroneopterin aldolase activity"/>
    <property type="evidence" value="ECO:0007669"/>
    <property type="project" value="UniProtKB-EC"/>
</dbReference>
<dbReference type="SMART" id="SM00905">
    <property type="entry name" value="FolB"/>
    <property type="match status" value="1"/>
</dbReference>